<keyword evidence="4 6" id="KW-0808">Transferase</keyword>
<keyword evidence="7" id="KW-1185">Reference proteome</keyword>
<dbReference type="PANTHER" id="PTHR43179">
    <property type="entry name" value="RHAMNOSYLTRANSFERASE WBBL"/>
    <property type="match status" value="1"/>
</dbReference>
<dbReference type="InterPro" id="IPR001173">
    <property type="entry name" value="Glyco_trans_2-like"/>
</dbReference>
<dbReference type="InterPro" id="IPR029044">
    <property type="entry name" value="Nucleotide-diphossugar_trans"/>
</dbReference>
<dbReference type="Gene3D" id="3.90.550.10">
    <property type="entry name" value="Spore Coat Polysaccharide Biosynthesis Protein SpsA, Chain A"/>
    <property type="match status" value="1"/>
</dbReference>
<comment type="similarity">
    <text evidence="2">Belongs to the glycosyltransferase 2 family.</text>
</comment>
<comment type="pathway">
    <text evidence="1">Cell wall biogenesis; cell wall polysaccharide biosynthesis.</text>
</comment>
<accession>A0A7L5ANY9</accession>
<evidence type="ECO:0000313" key="7">
    <source>
        <dbReference type="Proteomes" id="UP000464507"/>
    </source>
</evidence>
<dbReference type="CDD" id="cd04185">
    <property type="entry name" value="GT_2_like_b"/>
    <property type="match status" value="1"/>
</dbReference>
<dbReference type="KEGG" id="mant:BHD05_15495"/>
<dbReference type="SUPFAM" id="SSF53448">
    <property type="entry name" value="Nucleotide-diphospho-sugar transferases"/>
    <property type="match status" value="1"/>
</dbReference>
<evidence type="ECO:0000256" key="4">
    <source>
        <dbReference type="ARBA" id="ARBA00022679"/>
    </source>
</evidence>
<gene>
    <name evidence="6" type="ORF">BHD05_15495</name>
</gene>
<proteinExistence type="inferred from homology"/>
<dbReference type="GO" id="GO:0016757">
    <property type="term" value="F:glycosyltransferase activity"/>
    <property type="evidence" value="ECO:0007669"/>
    <property type="project" value="UniProtKB-KW"/>
</dbReference>
<evidence type="ECO:0000256" key="1">
    <source>
        <dbReference type="ARBA" id="ARBA00004776"/>
    </source>
</evidence>
<dbReference type="PANTHER" id="PTHR43179:SF12">
    <property type="entry name" value="GALACTOFURANOSYLTRANSFERASE GLFT2"/>
    <property type="match status" value="1"/>
</dbReference>
<sequence>MQVSAVVVAYNRRELLVEALRALGAQTVPLDSIVVIDNASTDGSADAARAAAPEADVVILERNTGGAGGFAVGIERAISRHSADLVWIMDDDTIPSPGALEELLRVREEHPARPVVLASRVVWTDGTDHPMNTPRRKPFVGRAERRAADSVGAVAVRSASFVSSLVDTGAIRQSGLPIAEYFIWNDDFEFTARLLRAGRGVYCPGSVVTHKTRILASTDVDPGSRFYYEVRNKIWLFRHSRALSPVEKPLYIGVSIVRWAKTLLRSADRATLLSGLRNGTRDGFARPPSSNSAFLSGLGPVSEAIARFESPRTG</sequence>
<dbReference type="EMBL" id="CP017146">
    <property type="protein sequence ID" value="QHO70841.1"/>
    <property type="molecule type" value="Genomic_DNA"/>
</dbReference>
<name>A0A7L5ANY9_9MICO</name>
<evidence type="ECO:0000256" key="2">
    <source>
        <dbReference type="ARBA" id="ARBA00006739"/>
    </source>
</evidence>
<evidence type="ECO:0000313" key="6">
    <source>
        <dbReference type="EMBL" id="QHO70841.1"/>
    </source>
</evidence>
<organism evidence="6 7">
    <name type="scientific">Marisediminicola antarctica</name>
    <dbReference type="NCBI Taxonomy" id="674079"/>
    <lineage>
        <taxon>Bacteria</taxon>
        <taxon>Bacillati</taxon>
        <taxon>Actinomycetota</taxon>
        <taxon>Actinomycetes</taxon>
        <taxon>Micrococcales</taxon>
        <taxon>Microbacteriaceae</taxon>
        <taxon>Marisediminicola</taxon>
    </lineage>
</organism>
<dbReference type="Pfam" id="PF00535">
    <property type="entry name" value="Glycos_transf_2"/>
    <property type="match status" value="1"/>
</dbReference>
<dbReference type="Proteomes" id="UP000464507">
    <property type="component" value="Chromosome"/>
</dbReference>
<evidence type="ECO:0000259" key="5">
    <source>
        <dbReference type="Pfam" id="PF00535"/>
    </source>
</evidence>
<feature type="domain" description="Glycosyltransferase 2-like" evidence="5">
    <location>
        <begin position="4"/>
        <end position="135"/>
    </location>
</feature>
<keyword evidence="3" id="KW-0328">Glycosyltransferase</keyword>
<protein>
    <submittedName>
        <fullName evidence="6">Glycosyl transferase</fullName>
    </submittedName>
</protein>
<dbReference type="AlphaFoldDB" id="A0A7L5ANY9"/>
<reference evidence="6 7" key="1">
    <citation type="submission" date="2016-09" db="EMBL/GenBank/DDBJ databases">
        <title>Complete genome sequence of microbes from the polar regions.</title>
        <authorList>
            <person name="Liao L."/>
            <person name="Chen B."/>
        </authorList>
    </citation>
    <scope>NUCLEOTIDE SEQUENCE [LARGE SCALE GENOMIC DNA]</scope>
    <source>
        <strain evidence="6 7">ZS314</strain>
    </source>
</reference>
<dbReference type="RefSeq" id="WP_236966583.1">
    <property type="nucleotide sequence ID" value="NZ_CP017146.1"/>
</dbReference>
<evidence type="ECO:0000256" key="3">
    <source>
        <dbReference type="ARBA" id="ARBA00022676"/>
    </source>
</evidence>